<dbReference type="AlphaFoldDB" id="A0A6M2CLL0"/>
<feature type="compositionally biased region" description="Basic and acidic residues" evidence="1">
    <location>
        <begin position="201"/>
        <end position="215"/>
    </location>
</feature>
<sequence length="394" mass="45430">MGSEVHFRDLPGGPMKIKFADEITRHCLCKSCNMLSLTMYADPASHFFCETCILIQSYKHKRYDIYCPEERRNVSFEELFEARDVIMILRDQLVECPNRQNCTLKIPLEQLESHYIECMHLRSINCTKCGREVEATSWNKHKPDCKPTYDTKSTSQESNGRNNMRDHPVASQSKAQGLTSKKTGTAKHATGTSSGLYPVDQLRRMTNGDHGREPSSTETASLPPYLREKPRDNAASETEKTLCPYCKRKVKVENMERHLEICYDSPIECRFCNQKISKKDKKEHVQNCQRDFEKRSKEPKKDEVAKTIDDQPRPQPSHSVNAAYQGSTSESSSSNTAETAYAEPHQDLGIFKSQKILDIALSLAVMWLFLCLYVVYCVYWKTMDFLRPLFFKWL</sequence>
<feature type="region of interest" description="Disordered" evidence="1">
    <location>
        <begin position="283"/>
        <end position="338"/>
    </location>
</feature>
<dbReference type="SUPFAM" id="SSF49599">
    <property type="entry name" value="TRAF domain-like"/>
    <property type="match status" value="1"/>
</dbReference>
<evidence type="ECO:0000256" key="2">
    <source>
        <dbReference type="SAM" id="Phobius"/>
    </source>
</evidence>
<proteinExistence type="predicted"/>
<feature type="compositionally biased region" description="Basic and acidic residues" evidence="1">
    <location>
        <begin position="226"/>
        <end position="239"/>
    </location>
</feature>
<feature type="compositionally biased region" description="Polar residues" evidence="1">
    <location>
        <begin position="150"/>
        <end position="162"/>
    </location>
</feature>
<dbReference type="InterPro" id="IPR013083">
    <property type="entry name" value="Znf_RING/FYVE/PHD"/>
</dbReference>
<feature type="compositionally biased region" description="Low complexity" evidence="1">
    <location>
        <begin position="327"/>
        <end position="338"/>
    </location>
</feature>
<evidence type="ECO:0000313" key="3">
    <source>
        <dbReference type="EMBL" id="NOV34390.1"/>
    </source>
</evidence>
<dbReference type="Gene3D" id="3.30.40.10">
    <property type="entry name" value="Zinc/RING finger domain, C3HC4 (zinc finger)"/>
    <property type="match status" value="2"/>
</dbReference>
<keyword evidence="2" id="KW-1133">Transmembrane helix</keyword>
<dbReference type="EMBL" id="GHWJ01001653">
    <property type="protein sequence ID" value="NOV34390.1"/>
    <property type="molecule type" value="Transcribed_RNA"/>
</dbReference>
<name>A0A6M2CLL0_RHIMP</name>
<accession>A0A6M2CLL0</accession>
<feature type="transmembrane region" description="Helical" evidence="2">
    <location>
        <begin position="359"/>
        <end position="379"/>
    </location>
</feature>
<protein>
    <submittedName>
        <fullName evidence="3">Putative tnf receptor-associated factor 6 ovary overexpressed</fullName>
    </submittedName>
</protein>
<dbReference type="OrthoDB" id="6512356at2759"/>
<evidence type="ECO:0000256" key="1">
    <source>
        <dbReference type="SAM" id="MobiDB-lite"/>
    </source>
</evidence>
<dbReference type="VEuPathDB" id="VectorBase:LOC119164146"/>
<feature type="compositionally biased region" description="Polar residues" evidence="1">
    <location>
        <begin position="316"/>
        <end position="326"/>
    </location>
</feature>
<feature type="compositionally biased region" description="Basic and acidic residues" evidence="1">
    <location>
        <begin position="283"/>
        <end position="312"/>
    </location>
</feature>
<reference evidence="3" key="1">
    <citation type="submission" date="2019-09" db="EMBL/GenBank/DDBJ databases">
        <title>Organ-specific transcriptomic study of the physiology of the cattle tick, Rhipicephalus microplus.</title>
        <authorList>
            <person name="Tirloni L."/>
            <person name="Braz G."/>
            <person name="Gandara A.C.P."/>
            <person name="Sabadin G.A."/>
            <person name="da Silva R.M."/>
            <person name="Guizzo M.G."/>
            <person name="Machado J.A."/>
            <person name="Costa E.P."/>
            <person name="Gomes H.F."/>
            <person name="Moraes J."/>
            <person name="Mota M.B.S."/>
            <person name="Mesquita R.D."/>
            <person name="Alvarenga P.H."/>
            <person name="Alves F."/>
            <person name="Seixas A."/>
            <person name="da Fonseca R.N."/>
            <person name="Fogaca A."/>
            <person name="Logullo C."/>
            <person name="Tanaka A."/>
            <person name="Daffre S."/>
            <person name="Termignoni C."/>
            <person name="Vaz I.S.Jr."/>
            <person name="Oliveira P.L."/>
            <person name="Ribeiro J.M."/>
        </authorList>
    </citation>
    <scope>NUCLEOTIDE SEQUENCE</scope>
    <source>
        <strain evidence="3">Porto Alegre</strain>
    </source>
</reference>
<keyword evidence="2" id="KW-0472">Membrane</keyword>
<keyword evidence="3" id="KW-0675">Receptor</keyword>
<organism evidence="3">
    <name type="scientific">Rhipicephalus microplus</name>
    <name type="common">Cattle tick</name>
    <name type="synonym">Boophilus microplus</name>
    <dbReference type="NCBI Taxonomy" id="6941"/>
    <lineage>
        <taxon>Eukaryota</taxon>
        <taxon>Metazoa</taxon>
        <taxon>Ecdysozoa</taxon>
        <taxon>Arthropoda</taxon>
        <taxon>Chelicerata</taxon>
        <taxon>Arachnida</taxon>
        <taxon>Acari</taxon>
        <taxon>Parasitiformes</taxon>
        <taxon>Ixodida</taxon>
        <taxon>Ixodoidea</taxon>
        <taxon>Ixodidae</taxon>
        <taxon>Rhipicephalinae</taxon>
        <taxon>Rhipicephalus</taxon>
        <taxon>Boophilus</taxon>
    </lineage>
</organism>
<keyword evidence="2" id="KW-0812">Transmembrane</keyword>
<feature type="compositionally biased region" description="Low complexity" evidence="1">
    <location>
        <begin position="179"/>
        <end position="195"/>
    </location>
</feature>
<feature type="region of interest" description="Disordered" evidence="1">
    <location>
        <begin position="140"/>
        <end position="239"/>
    </location>
</feature>